<name>A0A397Y0H7_BRACM</name>
<organism evidence="3 4">
    <name type="scientific">Brassica campestris</name>
    <name type="common">Field mustard</name>
    <dbReference type="NCBI Taxonomy" id="3711"/>
    <lineage>
        <taxon>Eukaryota</taxon>
        <taxon>Viridiplantae</taxon>
        <taxon>Streptophyta</taxon>
        <taxon>Embryophyta</taxon>
        <taxon>Tracheophyta</taxon>
        <taxon>Spermatophyta</taxon>
        <taxon>Magnoliopsida</taxon>
        <taxon>eudicotyledons</taxon>
        <taxon>Gunneridae</taxon>
        <taxon>Pentapetalae</taxon>
        <taxon>rosids</taxon>
        <taxon>malvids</taxon>
        <taxon>Brassicales</taxon>
        <taxon>Brassicaceae</taxon>
        <taxon>Brassiceae</taxon>
        <taxon>Brassica</taxon>
    </lineage>
</organism>
<dbReference type="PANTHER" id="PTHR33083:SF89">
    <property type="entry name" value="PROTEIN S40-2"/>
    <property type="match status" value="1"/>
</dbReference>
<reference evidence="3 4" key="1">
    <citation type="submission" date="2018-06" db="EMBL/GenBank/DDBJ databases">
        <title>WGS assembly of Brassica rapa FPsc.</title>
        <authorList>
            <person name="Bowman J."/>
            <person name="Kohchi T."/>
            <person name="Yamato K."/>
            <person name="Jenkins J."/>
            <person name="Shu S."/>
            <person name="Ishizaki K."/>
            <person name="Yamaoka S."/>
            <person name="Nishihama R."/>
            <person name="Nakamura Y."/>
            <person name="Berger F."/>
            <person name="Adam C."/>
            <person name="Aki S."/>
            <person name="Althoff F."/>
            <person name="Araki T."/>
            <person name="Arteaga-Vazquez M."/>
            <person name="Balasubrmanian S."/>
            <person name="Bauer D."/>
            <person name="Boehm C."/>
            <person name="Briginshaw L."/>
            <person name="Caballero-Perez J."/>
            <person name="Catarino B."/>
            <person name="Chen F."/>
            <person name="Chiyoda S."/>
            <person name="Chovatia M."/>
            <person name="Davies K."/>
            <person name="Delmans M."/>
            <person name="Demura T."/>
            <person name="Dierschke T."/>
            <person name="Dolan L."/>
            <person name="Dorantes-Acosta A."/>
            <person name="Eklund D."/>
            <person name="Florent S."/>
            <person name="Flores-Sandoval E."/>
            <person name="Fujiyama A."/>
            <person name="Fukuzawa H."/>
            <person name="Galik B."/>
            <person name="Grimanelli D."/>
            <person name="Grimwood J."/>
            <person name="Grossniklaus U."/>
            <person name="Hamada T."/>
            <person name="Haseloff J."/>
            <person name="Hetherington A."/>
            <person name="Higo A."/>
            <person name="Hirakawa Y."/>
            <person name="Hundley H."/>
            <person name="Ikeda Y."/>
            <person name="Inoue K."/>
            <person name="Inoue S."/>
            <person name="Ishida S."/>
            <person name="Jia Q."/>
            <person name="Kakita M."/>
            <person name="Kanazawa T."/>
            <person name="Kawai Y."/>
            <person name="Kawashima T."/>
            <person name="Kennedy M."/>
            <person name="Kinose K."/>
            <person name="Kinoshita T."/>
            <person name="Kohara Y."/>
            <person name="Koide E."/>
            <person name="Komatsu K."/>
            <person name="Kopischke S."/>
            <person name="Kubo M."/>
            <person name="Kyozuka J."/>
            <person name="Lagercrantz U."/>
            <person name="Lin S."/>
            <person name="Lindquist E."/>
            <person name="Lipzen A."/>
            <person name="Lu C."/>
            <person name="Luna E."/>
            <person name="Martienssen R."/>
            <person name="Minamino N."/>
            <person name="Mizutani M."/>
            <person name="Mizutani M."/>
            <person name="Mochizuki N."/>
            <person name="Monte I."/>
            <person name="Mosher R."/>
            <person name="Nagasaki H."/>
            <person name="Nakagami H."/>
            <person name="Naramoto S."/>
            <person name="Nishitani K."/>
            <person name="Ohtani M."/>
            <person name="Okamoto T."/>
            <person name="Okumura M."/>
            <person name="Phillips J."/>
            <person name="Pollak B."/>
            <person name="Reinders A."/>
            <person name="Roevekamp M."/>
            <person name="Sano R."/>
            <person name="Sawa S."/>
            <person name="Schmid M."/>
            <person name="Shirakawa M."/>
            <person name="Solano R."/>
            <person name="Spunde A."/>
            <person name="Suetsugu N."/>
            <person name="Sugano S."/>
            <person name="Sugiyama A."/>
            <person name="Sun R."/>
            <person name="Suzuki Y."/>
            <person name="Takenaka M."/>
            <person name="Takezawa D."/>
            <person name="Tomogane H."/>
            <person name="Tsuzuki M."/>
            <person name="Ueda T."/>
            <person name="Umeda M."/>
            <person name="Ward J."/>
            <person name="Watanabe Y."/>
            <person name="Yazaki K."/>
            <person name="Yokoyama R."/>
            <person name="Yoshitake Y."/>
            <person name="Yotsui I."/>
            <person name="Zachgo S."/>
            <person name="Schmutz J."/>
        </authorList>
    </citation>
    <scope>NUCLEOTIDE SEQUENCE [LARGE SCALE GENOMIC DNA]</scope>
    <source>
        <strain evidence="4">cv. B-3</strain>
    </source>
</reference>
<dbReference type="AlphaFoldDB" id="A0A397Y0H7"/>
<evidence type="ECO:0000313" key="4">
    <source>
        <dbReference type="Proteomes" id="UP000264353"/>
    </source>
</evidence>
<dbReference type="PANTHER" id="PTHR33083">
    <property type="entry name" value="EXPRESSED PROTEIN"/>
    <property type="match status" value="1"/>
</dbReference>
<evidence type="ECO:0000313" key="3">
    <source>
        <dbReference type="EMBL" id="RID45154.1"/>
    </source>
</evidence>
<sequence>MSEEYEESDIIFSEQAMIQECNQKTRFSNIRNDEKGIRQRVAAEKTSPMSIPVNNFRRTEWETTEEEEEEDKTPPHVIVERRLKEQMAFSVCALKGRDLNRHRNSVLRASPTHLYFYLYNSI</sequence>
<evidence type="ECO:0000256" key="2">
    <source>
        <dbReference type="SAM" id="MobiDB-lite"/>
    </source>
</evidence>
<dbReference type="Pfam" id="PF04520">
    <property type="entry name" value="Senescence_reg"/>
    <property type="match status" value="1"/>
</dbReference>
<dbReference type="Proteomes" id="UP000264353">
    <property type="component" value="Chromosome A9"/>
</dbReference>
<protein>
    <submittedName>
        <fullName evidence="3">Uncharacterized protein</fullName>
    </submittedName>
</protein>
<feature type="region of interest" description="Disordered" evidence="2">
    <location>
        <begin position="48"/>
        <end position="75"/>
    </location>
</feature>
<feature type="compositionally biased region" description="Acidic residues" evidence="2">
    <location>
        <begin position="62"/>
        <end position="71"/>
    </location>
</feature>
<proteinExistence type="inferred from homology"/>
<dbReference type="InterPro" id="IPR007608">
    <property type="entry name" value="Senescence_reg_S40"/>
</dbReference>
<dbReference type="EMBL" id="CM010636">
    <property type="protein sequence ID" value="RID45154.1"/>
    <property type="molecule type" value="Genomic_DNA"/>
</dbReference>
<gene>
    <name evidence="3" type="ORF">BRARA_I01899</name>
</gene>
<comment type="similarity">
    <text evidence="1">Belongs to the senescence regulator S40 family.</text>
</comment>
<evidence type="ECO:0000256" key="1">
    <source>
        <dbReference type="ARBA" id="ARBA00034773"/>
    </source>
</evidence>
<accession>A0A397Y0H7</accession>
<dbReference type="GO" id="GO:0010150">
    <property type="term" value="P:leaf senescence"/>
    <property type="evidence" value="ECO:0007669"/>
    <property type="project" value="UniProtKB-ARBA"/>
</dbReference>